<evidence type="ECO:0000256" key="1">
    <source>
        <dbReference type="SAM" id="MobiDB-lite"/>
    </source>
</evidence>
<reference evidence="4 5" key="1">
    <citation type="submission" date="2017-08" db="EMBL/GenBank/DDBJ databases">
        <title>Pleomorphomonas carboxidotrophicus sp. nov., a new mesophilic hydrogenogenic carboxidotroph.</title>
        <authorList>
            <person name="Esquivel-Elizondo S."/>
            <person name="Krajmalnik-Brown R."/>
            <person name="Maldonado J."/>
        </authorList>
    </citation>
    <scope>NUCLEOTIDE SEQUENCE [LARGE SCALE GENOMIC DNA]</scope>
    <source>
        <strain evidence="4 5">SVCO-16</strain>
    </source>
</reference>
<sequence length="72" mass="7606">MVNRTLLFAAVIASLISAAIAGAISWQIASSRTCIAGNAPAQPTASTDKRQSDFFKSTAPPLTGGQEMRPRW</sequence>
<feature type="chain" id="PRO_5013681652" description="Type IV conjugative transfer protein TrbJ/K C-terminal domain-containing protein" evidence="2">
    <location>
        <begin position="22"/>
        <end position="72"/>
    </location>
</feature>
<evidence type="ECO:0000256" key="2">
    <source>
        <dbReference type="SAM" id="SignalP"/>
    </source>
</evidence>
<gene>
    <name evidence="4" type="ORF">CJ014_19315</name>
</gene>
<keyword evidence="2" id="KW-0732">Signal</keyword>
<dbReference type="AlphaFoldDB" id="A0A2G9WSI1"/>
<evidence type="ECO:0000313" key="4">
    <source>
        <dbReference type="EMBL" id="PIO97614.1"/>
    </source>
</evidence>
<feature type="signal peptide" evidence="2">
    <location>
        <begin position="1"/>
        <end position="21"/>
    </location>
</feature>
<feature type="region of interest" description="Disordered" evidence="1">
    <location>
        <begin position="37"/>
        <end position="72"/>
    </location>
</feature>
<organism evidence="4 5">
    <name type="scientific">Pleomorphomonas carboxyditropha</name>
    <dbReference type="NCBI Taxonomy" id="2023338"/>
    <lineage>
        <taxon>Bacteria</taxon>
        <taxon>Pseudomonadati</taxon>
        <taxon>Pseudomonadota</taxon>
        <taxon>Alphaproteobacteria</taxon>
        <taxon>Hyphomicrobiales</taxon>
        <taxon>Pleomorphomonadaceae</taxon>
        <taxon>Pleomorphomonas</taxon>
    </lineage>
</organism>
<accession>A0A2G9WSI1</accession>
<evidence type="ECO:0000313" key="5">
    <source>
        <dbReference type="Proteomes" id="UP000231070"/>
    </source>
</evidence>
<keyword evidence="5" id="KW-1185">Reference proteome</keyword>
<proteinExistence type="predicted"/>
<dbReference type="Pfam" id="PF10907">
    <property type="entry name" value="DUF2749"/>
    <property type="match status" value="1"/>
</dbReference>
<name>A0A2G9WSI1_9HYPH</name>
<protein>
    <recommendedName>
        <fullName evidence="3">Type IV conjugative transfer protein TrbJ/K C-terminal domain-containing protein</fullName>
    </recommendedName>
</protein>
<dbReference type="InterPro" id="IPR024475">
    <property type="entry name" value="TrbJ/K_C"/>
</dbReference>
<dbReference type="EMBL" id="NQVN01000016">
    <property type="protein sequence ID" value="PIO97614.1"/>
    <property type="molecule type" value="Genomic_DNA"/>
</dbReference>
<comment type="caution">
    <text evidence="4">The sequence shown here is derived from an EMBL/GenBank/DDBJ whole genome shotgun (WGS) entry which is preliminary data.</text>
</comment>
<evidence type="ECO:0000259" key="3">
    <source>
        <dbReference type="Pfam" id="PF10907"/>
    </source>
</evidence>
<dbReference type="Proteomes" id="UP000231070">
    <property type="component" value="Unassembled WGS sequence"/>
</dbReference>
<feature type="domain" description="Type IV conjugative transfer protein TrbJ/K C-terminal" evidence="3">
    <location>
        <begin position="6"/>
        <end position="72"/>
    </location>
</feature>
<dbReference type="OrthoDB" id="9886291at2"/>
<dbReference type="RefSeq" id="WP_100082136.1">
    <property type="nucleotide sequence ID" value="NZ_NQVN01000016.1"/>
</dbReference>